<organism evidence="1 2">
    <name type="scientific">Devosia geojensis</name>
    <dbReference type="NCBI Taxonomy" id="443610"/>
    <lineage>
        <taxon>Bacteria</taxon>
        <taxon>Pseudomonadati</taxon>
        <taxon>Pseudomonadota</taxon>
        <taxon>Alphaproteobacteria</taxon>
        <taxon>Hyphomicrobiales</taxon>
        <taxon>Devosiaceae</taxon>
        <taxon>Devosia</taxon>
    </lineage>
</organism>
<protein>
    <submittedName>
        <fullName evidence="1">Uncharacterized protein</fullName>
    </submittedName>
</protein>
<dbReference type="PATRIC" id="fig|443610.3.peg.4021"/>
<accession>A0A0F5FUV4</accession>
<sequence length="59" mass="6514">MSLKPDMEVAKLIARFATHPNTADQLSHLPVFQVALGLPQGFIDLLSALDRAEIAQTRR</sequence>
<gene>
    <name evidence="1" type="ORF">VE25_07280</name>
</gene>
<name>A0A0F5FUV4_9HYPH</name>
<keyword evidence="2" id="KW-1185">Reference proteome</keyword>
<evidence type="ECO:0000313" key="1">
    <source>
        <dbReference type="EMBL" id="KKB12355.1"/>
    </source>
</evidence>
<comment type="caution">
    <text evidence="1">The sequence shown here is derived from an EMBL/GenBank/DDBJ whole genome shotgun (WGS) entry which is preliminary data.</text>
</comment>
<dbReference type="RefSeq" id="WP_046107945.1">
    <property type="nucleotide sequence ID" value="NZ_JZEX01000081.1"/>
</dbReference>
<dbReference type="Proteomes" id="UP000033632">
    <property type="component" value="Unassembled WGS sequence"/>
</dbReference>
<dbReference type="EMBL" id="JZEX01000081">
    <property type="protein sequence ID" value="KKB12355.1"/>
    <property type="molecule type" value="Genomic_DNA"/>
</dbReference>
<proteinExistence type="predicted"/>
<dbReference type="AlphaFoldDB" id="A0A0F5FUV4"/>
<evidence type="ECO:0000313" key="2">
    <source>
        <dbReference type="Proteomes" id="UP000033632"/>
    </source>
</evidence>
<reference evidence="1 2" key="1">
    <citation type="submission" date="2015-03" db="EMBL/GenBank/DDBJ databases">
        <authorList>
            <person name="Hassan Y.I."/>
            <person name="Lepp D."/>
            <person name="Li X.-Z."/>
            <person name="Zhou T."/>
        </authorList>
    </citation>
    <scope>NUCLEOTIDE SEQUENCE [LARGE SCALE GENOMIC DNA]</scope>
    <source>
        <strain evidence="1 2">BD-c194</strain>
    </source>
</reference>